<sequence>MSGSRGVASGVGLPPREAIEFLRGKTNVTTQHWTDIWRDAHTRSFMVAGAATDALVGDFRRSVADALEQGRTLTDFRKDFDAIVAQHGWVHNGTAAWRSRIIYETNLSTALAAGRYAQQTEPETLAAFPFWQYVHSGALHPRLQHQAWNGLVLRADDGFWHTHYPPNGWRCGCRVRVLSARGVARMGRSGPDQAPVIETRRWVNPRTGEVHYVPLGIDPGFDYNPGLTWREPPRIPTDAVTTPRPARWPPAPPAPPQRVSVEPLVPAGTPAIAAPDFEAWANALLETRRSDGSVRVLGALSDAAMTWLQDREIAPASSALAITSAQFLHILRDAKAKVAKGLSIADALRLPEIVARPRAVLRERETGAVLLIFDPLDRAEARTGKLVVEFAMDLRVRDGHERRRVVMNGVKSGGLVDAARFRNRGEYELIEGSV</sequence>
<keyword evidence="4" id="KW-1185">Reference proteome</keyword>
<dbReference type="EMBL" id="JAHYBZ010000021">
    <property type="protein sequence ID" value="MBW6402071.1"/>
    <property type="molecule type" value="Genomic_DNA"/>
</dbReference>
<feature type="compositionally biased region" description="Pro residues" evidence="1">
    <location>
        <begin position="246"/>
        <end position="256"/>
    </location>
</feature>
<dbReference type="Proteomes" id="UP001196565">
    <property type="component" value="Unassembled WGS sequence"/>
</dbReference>
<accession>A0ABS7AII5</accession>
<comment type="caution">
    <text evidence="3">The sequence shown here is derived from an EMBL/GenBank/DDBJ whole genome shotgun (WGS) entry which is preliminary data.</text>
</comment>
<feature type="domain" description="Phage head morphogenesis" evidence="2">
    <location>
        <begin position="59"/>
        <end position="175"/>
    </location>
</feature>
<dbReference type="InterPro" id="IPR006528">
    <property type="entry name" value="Phage_head_morphogenesis_dom"/>
</dbReference>
<reference evidence="3 4" key="1">
    <citation type="submission" date="2021-07" db="EMBL/GenBank/DDBJ databases">
        <authorList>
            <person name="So Y."/>
        </authorList>
    </citation>
    <scope>NUCLEOTIDE SEQUENCE [LARGE SCALE GENOMIC DNA]</scope>
    <source>
        <strain evidence="3 4">HJA6</strain>
    </source>
</reference>
<name>A0ABS7AII5_9PROT</name>
<dbReference type="Pfam" id="PF04233">
    <property type="entry name" value="Phage_Mu_F"/>
    <property type="match status" value="1"/>
</dbReference>
<feature type="region of interest" description="Disordered" evidence="1">
    <location>
        <begin position="235"/>
        <end position="258"/>
    </location>
</feature>
<dbReference type="RefSeq" id="WP_219766936.1">
    <property type="nucleotide sequence ID" value="NZ_JAHYBZ010000021.1"/>
</dbReference>
<gene>
    <name evidence="3" type="ORF">KPL78_29765</name>
</gene>
<evidence type="ECO:0000256" key="1">
    <source>
        <dbReference type="SAM" id="MobiDB-lite"/>
    </source>
</evidence>
<proteinExistence type="predicted"/>
<evidence type="ECO:0000313" key="4">
    <source>
        <dbReference type="Proteomes" id="UP001196565"/>
    </source>
</evidence>
<evidence type="ECO:0000313" key="3">
    <source>
        <dbReference type="EMBL" id="MBW6402071.1"/>
    </source>
</evidence>
<organism evidence="3 4">
    <name type="scientific">Roseomonas alba</name>
    <dbReference type="NCBI Taxonomy" id="2846776"/>
    <lineage>
        <taxon>Bacteria</taxon>
        <taxon>Pseudomonadati</taxon>
        <taxon>Pseudomonadota</taxon>
        <taxon>Alphaproteobacteria</taxon>
        <taxon>Acetobacterales</taxon>
        <taxon>Roseomonadaceae</taxon>
        <taxon>Roseomonas</taxon>
    </lineage>
</organism>
<protein>
    <recommendedName>
        <fullName evidence="2">Phage head morphogenesis domain-containing protein</fullName>
    </recommendedName>
</protein>
<evidence type="ECO:0000259" key="2">
    <source>
        <dbReference type="Pfam" id="PF04233"/>
    </source>
</evidence>